<feature type="transmembrane region" description="Helical" evidence="2">
    <location>
        <begin position="87"/>
        <end position="110"/>
    </location>
</feature>
<evidence type="ECO:0000256" key="2">
    <source>
        <dbReference type="SAM" id="Phobius"/>
    </source>
</evidence>
<comment type="caution">
    <text evidence="3">The sequence shown here is derived from an EMBL/GenBank/DDBJ whole genome shotgun (WGS) entry which is preliminary data.</text>
</comment>
<feature type="transmembrane region" description="Helical" evidence="2">
    <location>
        <begin position="60"/>
        <end position="81"/>
    </location>
</feature>
<name>A0ABS4T2K5_9MICC</name>
<gene>
    <name evidence="3" type="ORF">JOF45_001694</name>
</gene>
<feature type="region of interest" description="Disordered" evidence="1">
    <location>
        <begin position="171"/>
        <end position="205"/>
    </location>
</feature>
<feature type="transmembrane region" description="Helical" evidence="2">
    <location>
        <begin position="35"/>
        <end position="53"/>
    </location>
</feature>
<sequence>MEILCAVLAAAMFGAGHYMSGTASRRRGPVAVAYWTQFGVVAVALTLLLAQPAEGWDTAALLWGGAAAGGGVVGSLCLYAALSRATFTLAVGASTVTTTVTPALVALVFLGEQASPLRLVLVALSMLTVWLLVSQKRGEGVAVVTSPLPVITGPISVVDGVSQDGVVGVDSSGSLGHAQSGDRRGPRSSEHSTRPGAPPSSRSGWSAAALPLAGGLGYAVELVGVAQIPQQSFTQGLAAWAVVSLAVMLVIFMVRGGGTSIARRSRLVPRGRDGALVVLAGGFSAAGMMLFHLSAAGIGLATTSAVVAVYPAVPILLAVVILRERPSMRGWAGLACAAVVVGLGALSTLLQG</sequence>
<dbReference type="InterPro" id="IPR037185">
    <property type="entry name" value="EmrE-like"/>
</dbReference>
<reference evidence="3 4" key="1">
    <citation type="submission" date="2021-03" db="EMBL/GenBank/DDBJ databases">
        <title>Sequencing the genomes of 1000 actinobacteria strains.</title>
        <authorList>
            <person name="Klenk H.-P."/>
        </authorList>
    </citation>
    <scope>NUCLEOTIDE SEQUENCE [LARGE SCALE GENOMIC DNA]</scope>
    <source>
        <strain evidence="3 4">DSM 12544</strain>
    </source>
</reference>
<evidence type="ECO:0000313" key="4">
    <source>
        <dbReference type="Proteomes" id="UP001519331"/>
    </source>
</evidence>
<protein>
    <submittedName>
        <fullName evidence="3">Drug/metabolite transporter (DMT)-like permease</fullName>
    </submittedName>
</protein>
<keyword evidence="2" id="KW-0812">Transmembrane</keyword>
<evidence type="ECO:0000256" key="1">
    <source>
        <dbReference type="SAM" id="MobiDB-lite"/>
    </source>
</evidence>
<dbReference type="Gene3D" id="1.10.3730.20">
    <property type="match status" value="1"/>
</dbReference>
<accession>A0ABS4T2K5</accession>
<keyword evidence="2" id="KW-0472">Membrane</keyword>
<feature type="transmembrane region" description="Helical" evidence="2">
    <location>
        <begin position="331"/>
        <end position="350"/>
    </location>
</feature>
<proteinExistence type="predicted"/>
<dbReference type="EMBL" id="JAGINX010000001">
    <property type="protein sequence ID" value="MBP2318675.1"/>
    <property type="molecule type" value="Genomic_DNA"/>
</dbReference>
<dbReference type="RefSeq" id="WP_210049086.1">
    <property type="nucleotide sequence ID" value="NZ_JAGINX010000001.1"/>
</dbReference>
<dbReference type="SUPFAM" id="SSF103481">
    <property type="entry name" value="Multidrug resistance efflux transporter EmrE"/>
    <property type="match status" value="2"/>
</dbReference>
<keyword evidence="4" id="KW-1185">Reference proteome</keyword>
<feature type="transmembrane region" description="Helical" evidence="2">
    <location>
        <begin position="237"/>
        <end position="254"/>
    </location>
</feature>
<feature type="transmembrane region" description="Helical" evidence="2">
    <location>
        <begin position="300"/>
        <end position="322"/>
    </location>
</feature>
<evidence type="ECO:0000313" key="3">
    <source>
        <dbReference type="EMBL" id="MBP2318675.1"/>
    </source>
</evidence>
<keyword evidence="2" id="KW-1133">Transmembrane helix</keyword>
<organism evidence="3 4">
    <name type="scientific">Nesterenkonia lacusekhoensis</name>
    <dbReference type="NCBI Taxonomy" id="150832"/>
    <lineage>
        <taxon>Bacteria</taxon>
        <taxon>Bacillati</taxon>
        <taxon>Actinomycetota</taxon>
        <taxon>Actinomycetes</taxon>
        <taxon>Micrococcales</taxon>
        <taxon>Micrococcaceae</taxon>
        <taxon>Nesterenkonia</taxon>
    </lineage>
</organism>
<dbReference type="Proteomes" id="UP001519331">
    <property type="component" value="Unassembled WGS sequence"/>
</dbReference>
<feature type="transmembrane region" description="Helical" evidence="2">
    <location>
        <begin position="117"/>
        <end position="133"/>
    </location>
</feature>
<feature type="compositionally biased region" description="Basic and acidic residues" evidence="1">
    <location>
        <begin position="180"/>
        <end position="193"/>
    </location>
</feature>
<feature type="transmembrane region" description="Helical" evidence="2">
    <location>
        <begin position="275"/>
        <end position="294"/>
    </location>
</feature>